<dbReference type="Proteomes" id="UP000015102">
    <property type="component" value="Unassembled WGS sequence"/>
</dbReference>
<dbReference type="EMBL" id="CAQQ02197192">
    <property type="status" value="NOT_ANNOTATED_CDS"/>
    <property type="molecule type" value="Genomic_DNA"/>
</dbReference>
<evidence type="ECO:0000313" key="2">
    <source>
        <dbReference type="Proteomes" id="UP000015102"/>
    </source>
</evidence>
<reference evidence="1" key="2">
    <citation type="submission" date="2015-06" db="UniProtKB">
        <authorList>
            <consortium name="EnsemblMetazoa"/>
        </authorList>
    </citation>
    <scope>IDENTIFICATION</scope>
</reference>
<sequence length="66" mass="7651">MRQNSVLGTIVIFLRGNNWIPNAGNLYGIFTKSSKGIFIHYTVHYEILCYFCIECITFTQKDETKV</sequence>
<name>T1GLC6_MEGSC</name>
<keyword evidence="2" id="KW-1185">Reference proteome</keyword>
<dbReference type="EMBL" id="CAQQ02197193">
    <property type="status" value="NOT_ANNOTATED_CDS"/>
    <property type="molecule type" value="Genomic_DNA"/>
</dbReference>
<dbReference type="HOGENOM" id="CLU_2834092_0_0_1"/>
<reference evidence="2" key="1">
    <citation type="submission" date="2013-02" db="EMBL/GenBank/DDBJ databases">
        <authorList>
            <person name="Hughes D."/>
        </authorList>
    </citation>
    <scope>NUCLEOTIDE SEQUENCE</scope>
    <source>
        <strain>Durham</strain>
        <strain evidence="2">NC isolate 2 -- Noor lab</strain>
    </source>
</reference>
<protein>
    <submittedName>
        <fullName evidence="1">Uncharacterized protein</fullName>
    </submittedName>
</protein>
<evidence type="ECO:0000313" key="1">
    <source>
        <dbReference type="EnsemblMetazoa" id="MESCA004326-PA"/>
    </source>
</evidence>
<dbReference type="EnsemblMetazoa" id="MESCA004326-RA">
    <property type="protein sequence ID" value="MESCA004326-PA"/>
    <property type="gene ID" value="MESCA004326"/>
</dbReference>
<organism evidence="1 2">
    <name type="scientific">Megaselia scalaris</name>
    <name type="common">Humpbacked fly</name>
    <name type="synonym">Phora scalaris</name>
    <dbReference type="NCBI Taxonomy" id="36166"/>
    <lineage>
        <taxon>Eukaryota</taxon>
        <taxon>Metazoa</taxon>
        <taxon>Ecdysozoa</taxon>
        <taxon>Arthropoda</taxon>
        <taxon>Hexapoda</taxon>
        <taxon>Insecta</taxon>
        <taxon>Pterygota</taxon>
        <taxon>Neoptera</taxon>
        <taxon>Endopterygota</taxon>
        <taxon>Diptera</taxon>
        <taxon>Brachycera</taxon>
        <taxon>Muscomorpha</taxon>
        <taxon>Platypezoidea</taxon>
        <taxon>Phoridae</taxon>
        <taxon>Megaseliini</taxon>
        <taxon>Megaselia</taxon>
    </lineage>
</organism>
<proteinExistence type="predicted"/>
<accession>T1GLC6</accession>
<dbReference type="AlphaFoldDB" id="T1GLC6"/>